<sequence>MSESTDAVEVDRALKARHRAMWAQGDYPAVAAEIIPELGEILVEACGVRGVGERSELESPRGEGQGRRLLDVAAGSGNAAIPAALAGASVVACDLTPELFEVGRRLAAQRGAEVEWRQADAEALPFADGEFDTVLSCVGVMFAPHHQAAADECVRVCRPGGTIGLLSWTPEGFLGQMLATMRPYAPPPPPGAQPPPLWGDEDHVRALFGDRITDIEARKQTLLVDRFKSPEEFRDYFKARYGPTIATYRAIADDPARTAALDRDLADLARRYDQGAGSTAMEWEYLLFIARKSSAKA</sequence>
<evidence type="ECO:0000259" key="1">
    <source>
        <dbReference type="Pfam" id="PF08241"/>
    </source>
</evidence>
<reference evidence="2 3" key="1">
    <citation type="submission" date="2019-05" db="EMBL/GenBank/DDBJ databases">
        <title>Streptomyces sp. NEAU-C151, a novel actinomycete isolated from soil.</title>
        <authorList>
            <person name="Han L."/>
            <person name="Jiang H."/>
        </authorList>
    </citation>
    <scope>NUCLEOTIDE SEQUENCE [LARGE SCALE GENOMIC DNA]</scope>
    <source>
        <strain evidence="2 3">NEAU-C151</strain>
    </source>
</reference>
<dbReference type="SUPFAM" id="SSF53335">
    <property type="entry name" value="S-adenosyl-L-methionine-dependent methyltransferases"/>
    <property type="match status" value="1"/>
</dbReference>
<gene>
    <name evidence="2" type="ORF">FE633_20970</name>
</gene>
<evidence type="ECO:0000313" key="3">
    <source>
        <dbReference type="Proteomes" id="UP000305906"/>
    </source>
</evidence>
<dbReference type="GO" id="GO:0032259">
    <property type="term" value="P:methylation"/>
    <property type="evidence" value="ECO:0007669"/>
    <property type="project" value="UniProtKB-KW"/>
</dbReference>
<evidence type="ECO:0000313" key="2">
    <source>
        <dbReference type="EMBL" id="TLS44241.1"/>
    </source>
</evidence>
<protein>
    <submittedName>
        <fullName evidence="2">Class I SAM-dependent methyltransferase</fullName>
    </submittedName>
</protein>
<dbReference type="InterPro" id="IPR029063">
    <property type="entry name" value="SAM-dependent_MTases_sf"/>
</dbReference>
<dbReference type="PANTHER" id="PTHR43591:SF24">
    <property type="entry name" value="2-METHOXY-6-POLYPRENYL-1,4-BENZOQUINOL METHYLASE, MITOCHONDRIAL"/>
    <property type="match status" value="1"/>
</dbReference>
<dbReference type="GO" id="GO:0008757">
    <property type="term" value="F:S-adenosylmethionine-dependent methyltransferase activity"/>
    <property type="evidence" value="ECO:0007669"/>
    <property type="project" value="InterPro"/>
</dbReference>
<proteinExistence type="predicted"/>
<name>A0A5R9FLP8_9ACTN</name>
<dbReference type="InterPro" id="IPR013216">
    <property type="entry name" value="Methyltransf_11"/>
</dbReference>
<organism evidence="2 3">
    <name type="scientific">Streptomyces montanus</name>
    <dbReference type="NCBI Taxonomy" id="2580423"/>
    <lineage>
        <taxon>Bacteria</taxon>
        <taxon>Bacillati</taxon>
        <taxon>Actinomycetota</taxon>
        <taxon>Actinomycetes</taxon>
        <taxon>Kitasatosporales</taxon>
        <taxon>Streptomycetaceae</taxon>
        <taxon>Streptomyces</taxon>
    </lineage>
</organism>
<feature type="domain" description="Methyltransferase type 11" evidence="1">
    <location>
        <begin position="70"/>
        <end position="163"/>
    </location>
</feature>
<keyword evidence="3" id="KW-1185">Reference proteome</keyword>
<dbReference type="CDD" id="cd02440">
    <property type="entry name" value="AdoMet_MTases"/>
    <property type="match status" value="1"/>
</dbReference>
<dbReference type="Proteomes" id="UP000305906">
    <property type="component" value="Unassembled WGS sequence"/>
</dbReference>
<dbReference type="PANTHER" id="PTHR43591">
    <property type="entry name" value="METHYLTRANSFERASE"/>
    <property type="match status" value="1"/>
</dbReference>
<keyword evidence="2" id="KW-0808">Transferase</keyword>
<dbReference type="Gene3D" id="3.40.50.150">
    <property type="entry name" value="Vaccinia Virus protein VP39"/>
    <property type="match status" value="1"/>
</dbReference>
<dbReference type="Pfam" id="PF08241">
    <property type="entry name" value="Methyltransf_11"/>
    <property type="match status" value="1"/>
</dbReference>
<comment type="caution">
    <text evidence="2">The sequence shown here is derived from an EMBL/GenBank/DDBJ whole genome shotgun (WGS) entry which is preliminary data.</text>
</comment>
<keyword evidence="2" id="KW-0489">Methyltransferase</keyword>
<dbReference type="RefSeq" id="WP_138046691.1">
    <property type="nucleotide sequence ID" value="NZ_VBZC01000022.1"/>
</dbReference>
<dbReference type="EMBL" id="VBZC01000022">
    <property type="protein sequence ID" value="TLS44241.1"/>
    <property type="molecule type" value="Genomic_DNA"/>
</dbReference>
<dbReference type="AlphaFoldDB" id="A0A5R9FLP8"/>
<accession>A0A5R9FLP8</accession>